<dbReference type="PRINTS" id="PR00133">
    <property type="entry name" value="GLHYDRLASE3"/>
</dbReference>
<dbReference type="Gene3D" id="2.60.120.260">
    <property type="entry name" value="Galactose-binding domain-like"/>
    <property type="match status" value="1"/>
</dbReference>
<evidence type="ECO:0000313" key="5">
    <source>
        <dbReference type="Proteomes" id="UP000480122"/>
    </source>
</evidence>
<evidence type="ECO:0000313" key="4">
    <source>
        <dbReference type="EMBL" id="MUN08628.1"/>
    </source>
</evidence>
<dbReference type="SUPFAM" id="SSF52279">
    <property type="entry name" value="Beta-D-glucan exohydrolase, C-terminal domain"/>
    <property type="match status" value="1"/>
</dbReference>
<sequence>MTTATRETISDEQLIDLLGRLDLETKIALITGQDFWSTTAVEAIGLRSMVLSDGPSGVRGPVWDERSPSLNLPSATALSSSWSTEVASEYGHVSAAEARRKGVDVVLGPTINLHRSPLGGRHFEAFSEDPLLTAELAAAYVRGVQEQGVAATPKHYVANDFETDRFNANTVVGGRALRELYLLAFEKAVTESHAWVLMSAYNSINGVTATEHELLETPLNSEWGFDGVVVSDWTAVRSLDAARASQDLEMPGPVGAWGAALVAAVRGGEVDEGAIDRKVLRILRLAARVGALEGAAPRRVDPIDGVAFAREAEIQGAVLVENRGVLPWSASPSRIAVIGHNATAARSQGGGSATVVPEHVIAPLEGITAAFPSAQIDYAIGAVVQEGLSDLPLAELTNPHSGGPGVRVRFLDESGAEIFAEDRLATSYVWFGGDAPIARARTIEMSTRWAPREDAHVRLGFAGVGHGIVTVDGEIIVDAQTRSVGDDLGAALLAPPSRSGAVPAPAGVSRDVVVSFSYEPLPGGLAGAIGVAFGVEPDASDPEALLEEAENLAAMADAVVLVVGTNSRVESEGYDRGDLTLPGRQDELARRVLAANPKTVVVVNSGSPVVMPWADQAGAVLLTWFGGQEYGAALGDILSGEAEPGGRLPTTWPREQGDVPVIDVTPVDGDVRYDEGIHIGYRAWLRAGVAPRYWFGAGEGYTRFETSRASARPVDDGVAVTVDISNVGERDGKHVVQVYIARSQSAVDRPVRWLAGFARVDLAPGEHERVALTLPRRTFAHWDDGWKVEPGCYDVQVCADAANVIAAVEVMLD</sequence>
<organism evidence="4 5">
    <name type="scientific">Agromyces luteolus</name>
    <dbReference type="NCBI Taxonomy" id="88373"/>
    <lineage>
        <taxon>Bacteria</taxon>
        <taxon>Bacillati</taxon>
        <taxon>Actinomycetota</taxon>
        <taxon>Actinomycetes</taxon>
        <taxon>Micrococcales</taxon>
        <taxon>Microbacteriaceae</taxon>
        <taxon>Agromyces</taxon>
    </lineage>
</organism>
<dbReference type="InterPro" id="IPR002772">
    <property type="entry name" value="Glyco_hydro_3_C"/>
</dbReference>
<dbReference type="InterPro" id="IPR013783">
    <property type="entry name" value="Ig-like_fold"/>
</dbReference>
<dbReference type="GO" id="GO:0004553">
    <property type="term" value="F:hydrolase activity, hydrolyzing O-glycosyl compounds"/>
    <property type="evidence" value="ECO:0007669"/>
    <property type="project" value="InterPro"/>
</dbReference>
<dbReference type="SUPFAM" id="SSF51445">
    <property type="entry name" value="(Trans)glycosidases"/>
    <property type="match status" value="1"/>
</dbReference>
<dbReference type="Pfam" id="PF14310">
    <property type="entry name" value="Fn3-like"/>
    <property type="match status" value="1"/>
</dbReference>
<dbReference type="PANTHER" id="PTHR42715:SF10">
    <property type="entry name" value="BETA-GLUCOSIDASE"/>
    <property type="match status" value="1"/>
</dbReference>
<evidence type="ECO:0000259" key="3">
    <source>
        <dbReference type="SMART" id="SM01217"/>
    </source>
</evidence>
<protein>
    <submittedName>
        <fullName evidence="4">Glycosyl hydrolase</fullName>
    </submittedName>
</protein>
<reference evidence="4 5" key="1">
    <citation type="submission" date="2019-11" db="EMBL/GenBank/DDBJ databases">
        <title>Agromyces kandeliae sp. nov., isolated from mangrove soil.</title>
        <authorList>
            <person name="Wang R."/>
        </authorList>
    </citation>
    <scope>NUCLEOTIDE SEQUENCE [LARGE SCALE GENOMIC DNA]</scope>
    <source>
        <strain evidence="4 5">JCM 11431</strain>
    </source>
</reference>
<dbReference type="Proteomes" id="UP000480122">
    <property type="component" value="Unassembled WGS sequence"/>
</dbReference>
<comment type="caution">
    <text evidence="4">The sequence shown here is derived from an EMBL/GenBank/DDBJ whole genome shotgun (WGS) entry which is preliminary data.</text>
</comment>
<dbReference type="InterPro" id="IPR026891">
    <property type="entry name" value="Fn3-like"/>
</dbReference>
<feature type="domain" description="Fibronectin type III-like" evidence="3">
    <location>
        <begin position="734"/>
        <end position="801"/>
    </location>
</feature>
<dbReference type="RefSeq" id="WP_155843498.1">
    <property type="nucleotide sequence ID" value="NZ_BAAAIA010000008.1"/>
</dbReference>
<dbReference type="Pfam" id="PF01915">
    <property type="entry name" value="Glyco_hydro_3_C"/>
    <property type="match status" value="1"/>
</dbReference>
<dbReference type="GO" id="GO:0005975">
    <property type="term" value="P:carbohydrate metabolic process"/>
    <property type="evidence" value="ECO:0007669"/>
    <property type="project" value="InterPro"/>
</dbReference>
<name>A0A7C9HJI1_9MICO</name>
<dbReference type="InterPro" id="IPR036881">
    <property type="entry name" value="Glyco_hydro_3_C_sf"/>
</dbReference>
<dbReference type="InterPro" id="IPR050288">
    <property type="entry name" value="Cellulose_deg_GH3"/>
</dbReference>
<keyword evidence="2 4" id="KW-0378">Hydrolase</keyword>
<comment type="similarity">
    <text evidence="1">Belongs to the glycosyl hydrolase 3 family.</text>
</comment>
<dbReference type="EMBL" id="WODA01000025">
    <property type="protein sequence ID" value="MUN08628.1"/>
    <property type="molecule type" value="Genomic_DNA"/>
</dbReference>
<dbReference type="PANTHER" id="PTHR42715">
    <property type="entry name" value="BETA-GLUCOSIDASE"/>
    <property type="match status" value="1"/>
</dbReference>
<accession>A0A7C9HJI1</accession>
<proteinExistence type="inferred from homology"/>
<evidence type="ECO:0000256" key="1">
    <source>
        <dbReference type="ARBA" id="ARBA00005336"/>
    </source>
</evidence>
<dbReference type="Gene3D" id="3.40.50.1700">
    <property type="entry name" value="Glycoside hydrolase family 3 C-terminal domain"/>
    <property type="match status" value="1"/>
</dbReference>
<dbReference type="InterPro" id="IPR017853">
    <property type="entry name" value="GH"/>
</dbReference>
<dbReference type="Gene3D" id="2.60.40.10">
    <property type="entry name" value="Immunoglobulins"/>
    <property type="match status" value="1"/>
</dbReference>
<dbReference type="AlphaFoldDB" id="A0A7C9HJI1"/>
<dbReference type="InterPro" id="IPR036962">
    <property type="entry name" value="Glyco_hydro_3_N_sf"/>
</dbReference>
<dbReference type="InterPro" id="IPR001764">
    <property type="entry name" value="Glyco_hydro_3_N"/>
</dbReference>
<keyword evidence="5" id="KW-1185">Reference proteome</keyword>
<dbReference type="Pfam" id="PF00933">
    <property type="entry name" value="Glyco_hydro_3"/>
    <property type="match status" value="1"/>
</dbReference>
<dbReference type="SMART" id="SM01217">
    <property type="entry name" value="Fn3_like"/>
    <property type="match status" value="1"/>
</dbReference>
<gene>
    <name evidence="4" type="ORF">GLX25_16085</name>
</gene>
<dbReference type="Gene3D" id="3.20.20.300">
    <property type="entry name" value="Glycoside hydrolase, family 3, N-terminal domain"/>
    <property type="match status" value="1"/>
</dbReference>
<evidence type="ECO:0000256" key="2">
    <source>
        <dbReference type="ARBA" id="ARBA00022801"/>
    </source>
</evidence>
<dbReference type="OrthoDB" id="3187421at2"/>